<keyword evidence="3 6" id="KW-0812">Transmembrane</keyword>
<feature type="transmembrane region" description="Helical" evidence="6">
    <location>
        <begin position="220"/>
        <end position="239"/>
    </location>
</feature>
<keyword evidence="5 6" id="KW-0472">Membrane</keyword>
<evidence type="ECO:0000256" key="5">
    <source>
        <dbReference type="ARBA" id="ARBA00023136"/>
    </source>
</evidence>
<gene>
    <name evidence="8" type="ORF">DCP75_05550</name>
</gene>
<sequence>MIGAVVLCQVACSSLALLACLGMNQNLVRTIAQFDVDDLRHLSKTTVFATLLGAILATVIFTGVQAEMGFQLDVTLAEMLPAFLLAVPFSVVSLMTAGYMKARGRPASAVLQESGLTALIAAVIVLMPFQPQSLTVSGKIGAAYLFASVLVAVLGLLRVRAVAAPTVAHVGGISLWSYIRESNPFLVTALANFLNANFFVVIIAIQLGQVEAGILRAAERLAMLVSFALVAINAVYPRYFAQLFYQGDHEALYRKYLESARYSALLSFPFFAVIVCFPKAMLATLGGGVVVGAFALQILALGHFVNAATGSVGPLLNMSGNQHTVRNVTILMLIAGVPVLWVVSAGGIHNAAIVISGLLVAQNVVLLQYARRRLWA</sequence>
<reference evidence="8 9" key="1">
    <citation type="journal article" date="2018" name="Nat. Biotechnol.">
        <title>A standardized bacterial taxonomy based on genome phylogeny substantially revises the tree of life.</title>
        <authorList>
            <person name="Parks D.H."/>
            <person name="Chuvochina M."/>
            <person name="Waite D.W."/>
            <person name="Rinke C."/>
            <person name="Skarshewski A."/>
            <person name="Chaumeil P.A."/>
            <person name="Hugenholtz P."/>
        </authorList>
    </citation>
    <scope>NUCLEOTIDE SEQUENCE [LARGE SCALE GENOMIC DNA]</scope>
    <source>
        <strain evidence="8">UBA9158</strain>
    </source>
</reference>
<feature type="chain" id="PRO_5017625053" description="Polysaccharide biosynthesis protein C-terminal domain-containing protein" evidence="7">
    <location>
        <begin position="19"/>
        <end position="376"/>
    </location>
</feature>
<evidence type="ECO:0000256" key="2">
    <source>
        <dbReference type="ARBA" id="ARBA00022475"/>
    </source>
</evidence>
<evidence type="ECO:0000313" key="9">
    <source>
        <dbReference type="Proteomes" id="UP000259273"/>
    </source>
</evidence>
<evidence type="ECO:0008006" key="10">
    <source>
        <dbReference type="Google" id="ProtNLM"/>
    </source>
</evidence>
<feature type="transmembrane region" description="Helical" evidence="6">
    <location>
        <begin position="185"/>
        <end position="208"/>
    </location>
</feature>
<name>A0A3C1KKL4_9GAMM</name>
<dbReference type="Proteomes" id="UP000259273">
    <property type="component" value="Unassembled WGS sequence"/>
</dbReference>
<protein>
    <recommendedName>
        <fullName evidence="10">Polysaccharide biosynthesis protein C-terminal domain-containing protein</fullName>
    </recommendedName>
</protein>
<comment type="caution">
    <text evidence="8">The sequence shown here is derived from an EMBL/GenBank/DDBJ whole genome shotgun (WGS) entry which is preliminary data.</text>
</comment>
<evidence type="ECO:0000256" key="1">
    <source>
        <dbReference type="ARBA" id="ARBA00004651"/>
    </source>
</evidence>
<organism evidence="8 9">
    <name type="scientific">Haliea salexigens</name>
    <dbReference type="NCBI Taxonomy" id="287487"/>
    <lineage>
        <taxon>Bacteria</taxon>
        <taxon>Pseudomonadati</taxon>
        <taxon>Pseudomonadota</taxon>
        <taxon>Gammaproteobacteria</taxon>
        <taxon>Cellvibrionales</taxon>
        <taxon>Halieaceae</taxon>
        <taxon>Haliea</taxon>
    </lineage>
</organism>
<feature type="transmembrane region" description="Helical" evidence="6">
    <location>
        <begin position="284"/>
        <end position="305"/>
    </location>
</feature>
<evidence type="ECO:0000256" key="7">
    <source>
        <dbReference type="SAM" id="SignalP"/>
    </source>
</evidence>
<proteinExistence type="predicted"/>
<feature type="transmembrane region" description="Helical" evidence="6">
    <location>
        <begin position="76"/>
        <end position="97"/>
    </location>
</feature>
<dbReference type="InterPro" id="IPR050833">
    <property type="entry name" value="Poly_Biosynth_Transport"/>
</dbReference>
<keyword evidence="7" id="KW-0732">Signal</keyword>
<keyword evidence="4 6" id="KW-1133">Transmembrane helix</keyword>
<evidence type="ECO:0000313" key="8">
    <source>
        <dbReference type="EMBL" id="HAN27175.1"/>
    </source>
</evidence>
<evidence type="ECO:0000256" key="4">
    <source>
        <dbReference type="ARBA" id="ARBA00022989"/>
    </source>
</evidence>
<keyword evidence="2" id="KW-1003">Cell membrane</keyword>
<feature type="transmembrane region" description="Helical" evidence="6">
    <location>
        <begin position="141"/>
        <end position="159"/>
    </location>
</feature>
<dbReference type="EMBL" id="DMND01000079">
    <property type="protein sequence ID" value="HAN27175.1"/>
    <property type="molecule type" value="Genomic_DNA"/>
</dbReference>
<feature type="transmembrane region" description="Helical" evidence="6">
    <location>
        <begin position="46"/>
        <end position="64"/>
    </location>
</feature>
<feature type="signal peptide" evidence="7">
    <location>
        <begin position="1"/>
        <end position="18"/>
    </location>
</feature>
<comment type="subcellular location">
    <subcellularLocation>
        <location evidence="1">Cell membrane</location>
        <topology evidence="1">Multi-pass membrane protein</topology>
    </subcellularLocation>
</comment>
<feature type="transmembrane region" description="Helical" evidence="6">
    <location>
        <begin position="109"/>
        <end position="129"/>
    </location>
</feature>
<dbReference type="GO" id="GO:0005886">
    <property type="term" value="C:plasma membrane"/>
    <property type="evidence" value="ECO:0007669"/>
    <property type="project" value="UniProtKB-SubCell"/>
</dbReference>
<evidence type="ECO:0000256" key="3">
    <source>
        <dbReference type="ARBA" id="ARBA00022692"/>
    </source>
</evidence>
<evidence type="ECO:0000256" key="6">
    <source>
        <dbReference type="SAM" id="Phobius"/>
    </source>
</evidence>
<dbReference type="PANTHER" id="PTHR30250">
    <property type="entry name" value="PST FAMILY PREDICTED COLANIC ACID TRANSPORTER"/>
    <property type="match status" value="1"/>
</dbReference>
<feature type="transmembrane region" description="Helical" evidence="6">
    <location>
        <begin position="259"/>
        <end position="277"/>
    </location>
</feature>
<feature type="transmembrane region" description="Helical" evidence="6">
    <location>
        <begin position="351"/>
        <end position="370"/>
    </location>
</feature>
<accession>A0A3C1KKL4</accession>
<dbReference type="PANTHER" id="PTHR30250:SF11">
    <property type="entry name" value="O-ANTIGEN TRANSPORTER-RELATED"/>
    <property type="match status" value="1"/>
</dbReference>
<dbReference type="AlphaFoldDB" id="A0A3C1KKL4"/>
<feature type="transmembrane region" description="Helical" evidence="6">
    <location>
        <begin position="325"/>
        <end position="344"/>
    </location>
</feature>